<protein>
    <submittedName>
        <fullName evidence="1">Uncharacterized protein</fullName>
    </submittedName>
</protein>
<proteinExistence type="predicted"/>
<gene>
    <name evidence="1" type="ORF">SAMN05421720_108140</name>
</gene>
<dbReference type="AlphaFoldDB" id="A0A1G7E2A8"/>
<dbReference type="RefSeq" id="WP_092786538.1">
    <property type="nucleotide sequence ID" value="NZ_FNAP01000008.1"/>
</dbReference>
<name>A0A1G7E2A8_9PROT</name>
<organism evidence="1 2">
    <name type="scientific">Rhodospira trueperi</name>
    <dbReference type="NCBI Taxonomy" id="69960"/>
    <lineage>
        <taxon>Bacteria</taxon>
        <taxon>Pseudomonadati</taxon>
        <taxon>Pseudomonadota</taxon>
        <taxon>Alphaproteobacteria</taxon>
        <taxon>Rhodospirillales</taxon>
        <taxon>Rhodospirillaceae</taxon>
        <taxon>Rhodospira</taxon>
    </lineage>
</organism>
<evidence type="ECO:0000313" key="2">
    <source>
        <dbReference type="Proteomes" id="UP000199412"/>
    </source>
</evidence>
<reference evidence="1 2" key="1">
    <citation type="submission" date="2016-10" db="EMBL/GenBank/DDBJ databases">
        <authorList>
            <person name="de Groot N.N."/>
        </authorList>
    </citation>
    <scope>NUCLEOTIDE SEQUENCE [LARGE SCALE GENOMIC DNA]</scope>
    <source>
        <strain evidence="1 2">ATCC 700224</strain>
    </source>
</reference>
<dbReference type="OrthoDB" id="7324398at2"/>
<dbReference type="Proteomes" id="UP000199412">
    <property type="component" value="Unassembled WGS sequence"/>
</dbReference>
<sequence>MGEPQDRLTIEPSHGDSAWLGTMPGFLRGMARGWDARGERHRNLRMVRAVAALYPTLCRVERETRKATESEGETAGEDRCLLDGVPFEQAVNNDLTIERGLEVFDHAWKSGALALRAGNGKLIPPSRGKVIVPACGYSIDHVRHYFIDRAARLILRRLPKVYDRVAEHITDAGQLPRLRLVASMKTLVINEVLRGFEGNVKKALFSTDGSMLEALARISPPVMVALRETLDQEFPSLMNRDPSILLALGESFTVPEQARDIGQDVLMLHTPEAVRAVGAWTVEDVTDRVNAEREERGLPRVKSRVHNTDIRVLRGVLGTEFARLMEAPAPLLKAYGNAVPELRTLDVAPRQARVEQMTNLCQRYSGYFTDESATSLFLLSPEEWNALPPNRRPSLPEVFFILEGLWNKKGYGRKFFETAFSTPDGAKALRLTMLDLNALKDRGSVKSAEDLNQIVANSDLLDTHIQAFMSSK</sequence>
<dbReference type="STRING" id="69960.SAMN05421720_108140"/>
<keyword evidence="2" id="KW-1185">Reference proteome</keyword>
<dbReference type="EMBL" id="FNAP01000008">
    <property type="protein sequence ID" value="SDE57837.1"/>
    <property type="molecule type" value="Genomic_DNA"/>
</dbReference>
<evidence type="ECO:0000313" key="1">
    <source>
        <dbReference type="EMBL" id="SDE57837.1"/>
    </source>
</evidence>
<accession>A0A1G7E2A8</accession>